<sequence>MLEVPAATAAASAGSPGSGVGDPLRGRDRVSAPLPESGPGTFRVAEVTRPPPAGTRTRYSVEVEDNLEASGLLAGSVAAEVSAVLSHRRGWVGGQAGLLEPTDTDPDLRILLATPATTDRLCAPLNTRGELSCRNGQMVVLNARRWTRGAPAYAGRLPGYRRYLVNHEVGHALGNGHATCPGPGRPAPVMLQQTLGLDGCRPNPWPRP</sequence>
<feature type="compositionally biased region" description="Low complexity" evidence="1">
    <location>
        <begin position="1"/>
        <end position="15"/>
    </location>
</feature>
<organism evidence="3 4">
    <name type="scientific">Nocardioides dokdonensis FR1436</name>
    <dbReference type="NCBI Taxonomy" id="1300347"/>
    <lineage>
        <taxon>Bacteria</taxon>
        <taxon>Bacillati</taxon>
        <taxon>Actinomycetota</taxon>
        <taxon>Actinomycetes</taxon>
        <taxon>Propionibacteriales</taxon>
        <taxon>Nocardioidaceae</taxon>
        <taxon>Nocardioides</taxon>
    </lineage>
</organism>
<dbReference type="SUPFAM" id="SSF55486">
    <property type="entry name" value="Metalloproteases ('zincins'), catalytic domain"/>
    <property type="match status" value="1"/>
</dbReference>
<evidence type="ECO:0000313" key="4">
    <source>
        <dbReference type="Proteomes" id="UP000077868"/>
    </source>
</evidence>
<dbReference type="InterPro" id="IPR022603">
    <property type="entry name" value="DUF3152"/>
</dbReference>
<dbReference type="STRING" id="1300347.I601_4044"/>
<accession>A0A1A9GRW2</accession>
<protein>
    <recommendedName>
        <fullName evidence="2">DUF3152 domain-containing protein</fullName>
    </recommendedName>
</protein>
<evidence type="ECO:0000259" key="2">
    <source>
        <dbReference type="Pfam" id="PF11350"/>
    </source>
</evidence>
<dbReference type="PATRIC" id="fig|1300347.3.peg.4050"/>
<gene>
    <name evidence="3" type="ORF">I601_4044</name>
</gene>
<dbReference type="KEGG" id="ndk:I601_4044"/>
<reference evidence="3 4" key="1">
    <citation type="submission" date="2016-03" db="EMBL/GenBank/DDBJ databases">
        <title>Complete genome sequence of a soil Actinobacterium, Nocardioides dokdonensis FR1436.</title>
        <authorList>
            <person name="Kwon S.-K."/>
            <person name="Kim K."/>
            <person name="Kim J.F."/>
        </authorList>
    </citation>
    <scope>NUCLEOTIDE SEQUENCE [LARGE SCALE GENOMIC DNA]</scope>
    <source>
        <strain evidence="3 4">FR1436</strain>
    </source>
</reference>
<dbReference type="Pfam" id="PF11350">
    <property type="entry name" value="DUF3152"/>
    <property type="match status" value="1"/>
</dbReference>
<dbReference type="EMBL" id="CP015079">
    <property type="protein sequence ID" value="ANH40440.1"/>
    <property type="molecule type" value="Genomic_DNA"/>
</dbReference>
<feature type="domain" description="DUF3152" evidence="2">
    <location>
        <begin position="32"/>
        <end position="198"/>
    </location>
</feature>
<evidence type="ECO:0000256" key="1">
    <source>
        <dbReference type="SAM" id="MobiDB-lite"/>
    </source>
</evidence>
<keyword evidence="4" id="KW-1185">Reference proteome</keyword>
<dbReference type="AlphaFoldDB" id="A0A1A9GRW2"/>
<name>A0A1A9GRW2_9ACTN</name>
<proteinExistence type="predicted"/>
<dbReference type="RefSeq" id="WP_237089490.1">
    <property type="nucleotide sequence ID" value="NZ_CP015079.1"/>
</dbReference>
<dbReference type="Proteomes" id="UP000077868">
    <property type="component" value="Chromosome"/>
</dbReference>
<evidence type="ECO:0000313" key="3">
    <source>
        <dbReference type="EMBL" id="ANH40440.1"/>
    </source>
</evidence>
<feature type="region of interest" description="Disordered" evidence="1">
    <location>
        <begin position="1"/>
        <end position="56"/>
    </location>
</feature>